<name>A0A1J5QDK4_9ZZZZ</name>
<sequence>MGARRAQQRQSGARAQALREAAHITRRGEQALHVIGQRRRHRHRGGRGLHRAQAGGAGAARQPREQRAAVLAEQQRALGGGVRVAQRQAHQEAVELRLGQRVGAALIDRVLRGDDEKALGQRSRRAVDADLALLHRFEQRALRLRRRAVDLVGQQQFGEHRPGVEHEALDVARVDADAEHVAGQQVGGELHARVLQPEHMGQRVRQRRLADPGQVLDQQVAGGDQAAHGQFDLGALADQHRIDSVDQFDERCLHCQVRHLLA</sequence>
<feature type="compositionally biased region" description="Basic residues" evidence="1">
    <location>
        <begin position="36"/>
        <end position="50"/>
    </location>
</feature>
<protein>
    <submittedName>
        <fullName evidence="2">Uncharacterized protein</fullName>
    </submittedName>
</protein>
<evidence type="ECO:0000313" key="2">
    <source>
        <dbReference type="EMBL" id="OIQ77996.1"/>
    </source>
</evidence>
<reference evidence="2" key="1">
    <citation type="submission" date="2016-10" db="EMBL/GenBank/DDBJ databases">
        <title>Sequence of Gallionella enrichment culture.</title>
        <authorList>
            <person name="Poehlein A."/>
            <person name="Muehling M."/>
            <person name="Daniel R."/>
        </authorList>
    </citation>
    <scope>NUCLEOTIDE SEQUENCE</scope>
</reference>
<evidence type="ECO:0000256" key="1">
    <source>
        <dbReference type="SAM" id="MobiDB-lite"/>
    </source>
</evidence>
<organism evidence="2">
    <name type="scientific">mine drainage metagenome</name>
    <dbReference type="NCBI Taxonomy" id="410659"/>
    <lineage>
        <taxon>unclassified sequences</taxon>
        <taxon>metagenomes</taxon>
        <taxon>ecological metagenomes</taxon>
    </lineage>
</organism>
<feature type="compositionally biased region" description="Low complexity" evidence="1">
    <location>
        <begin position="1"/>
        <end position="19"/>
    </location>
</feature>
<dbReference type="EMBL" id="MLJW01001492">
    <property type="protein sequence ID" value="OIQ77996.1"/>
    <property type="molecule type" value="Genomic_DNA"/>
</dbReference>
<proteinExistence type="predicted"/>
<dbReference type="AlphaFoldDB" id="A0A1J5QDK4"/>
<feature type="region of interest" description="Disordered" evidence="1">
    <location>
        <begin position="35"/>
        <end position="63"/>
    </location>
</feature>
<feature type="region of interest" description="Disordered" evidence="1">
    <location>
        <begin position="1"/>
        <end position="22"/>
    </location>
</feature>
<gene>
    <name evidence="2" type="ORF">GALL_403080</name>
</gene>
<accession>A0A1J5QDK4</accession>
<comment type="caution">
    <text evidence="2">The sequence shown here is derived from an EMBL/GenBank/DDBJ whole genome shotgun (WGS) entry which is preliminary data.</text>
</comment>